<dbReference type="Proteomes" id="UP000886667">
    <property type="component" value="Unassembled WGS sequence"/>
</dbReference>
<evidence type="ECO:0000313" key="1">
    <source>
        <dbReference type="EMBL" id="MCG7944901.1"/>
    </source>
</evidence>
<dbReference type="AlphaFoldDB" id="A0A9E4N1Q4"/>
<accession>A0A9E4N1Q4</accession>
<organism evidence="1 2">
    <name type="scientific">Candidatus Thiodiazotropha taylori</name>
    <dbReference type="NCBI Taxonomy" id="2792791"/>
    <lineage>
        <taxon>Bacteria</taxon>
        <taxon>Pseudomonadati</taxon>
        <taxon>Pseudomonadota</taxon>
        <taxon>Gammaproteobacteria</taxon>
        <taxon>Chromatiales</taxon>
        <taxon>Sedimenticolaceae</taxon>
        <taxon>Candidatus Thiodiazotropha</taxon>
    </lineage>
</organism>
<gene>
    <name evidence="1" type="ORF">JAZ07_00990</name>
</gene>
<dbReference type="EMBL" id="JAEPCM010000016">
    <property type="protein sequence ID" value="MCG7944901.1"/>
    <property type="molecule type" value="Genomic_DNA"/>
</dbReference>
<protein>
    <submittedName>
        <fullName evidence="1">Uncharacterized protein</fullName>
    </submittedName>
</protein>
<evidence type="ECO:0000313" key="2">
    <source>
        <dbReference type="Proteomes" id="UP000886667"/>
    </source>
</evidence>
<proteinExistence type="predicted"/>
<name>A0A9E4N1Q4_9GAMM</name>
<sequence>MNYVSIYQKSDNYIPGEFALCGGNTLRTAIELCDYRLTEEDIQEYMDIFNRNGIVYVVNGQYYDETKVKNTAATFMIVSKEKEAEMEETGAL</sequence>
<reference evidence="1" key="1">
    <citation type="journal article" date="2021" name="Proc. Natl. Acad. Sci. U.S.A.">
        <title>Global biogeography of chemosynthetic symbionts reveals both localized and globally distributed symbiont groups. .</title>
        <authorList>
            <person name="Osvatic J.T."/>
            <person name="Wilkins L.G.E."/>
            <person name="Leibrecht L."/>
            <person name="Leray M."/>
            <person name="Zauner S."/>
            <person name="Polzin J."/>
            <person name="Camacho Y."/>
            <person name="Gros O."/>
            <person name="van Gils J.A."/>
            <person name="Eisen J.A."/>
            <person name="Petersen J.M."/>
            <person name="Yuen B."/>
        </authorList>
    </citation>
    <scope>NUCLEOTIDE SEQUENCE</scope>
    <source>
        <strain evidence="1">MAGclacostrist064TRANS</strain>
    </source>
</reference>
<comment type="caution">
    <text evidence="1">The sequence shown here is derived from an EMBL/GenBank/DDBJ whole genome shotgun (WGS) entry which is preliminary data.</text>
</comment>